<keyword evidence="10" id="KW-0472">Membrane</keyword>
<dbReference type="GO" id="GO:0032526">
    <property type="term" value="P:response to retinoic acid"/>
    <property type="evidence" value="ECO:0007669"/>
    <property type="project" value="TreeGrafter"/>
</dbReference>
<organism evidence="12 13">
    <name type="scientific">Chiloscyllium punctatum</name>
    <name type="common">Brownbanded bambooshark</name>
    <name type="synonym">Hemiscyllium punctatum</name>
    <dbReference type="NCBI Taxonomy" id="137246"/>
    <lineage>
        <taxon>Eukaryota</taxon>
        <taxon>Metazoa</taxon>
        <taxon>Chordata</taxon>
        <taxon>Craniata</taxon>
        <taxon>Vertebrata</taxon>
        <taxon>Chondrichthyes</taxon>
        <taxon>Elasmobranchii</taxon>
        <taxon>Galeomorphii</taxon>
        <taxon>Galeoidea</taxon>
        <taxon>Orectolobiformes</taxon>
        <taxon>Hemiscylliidae</taxon>
        <taxon>Chiloscyllium</taxon>
    </lineage>
</organism>
<evidence type="ECO:0000256" key="10">
    <source>
        <dbReference type="SAM" id="Phobius"/>
    </source>
</evidence>
<feature type="transmembrane region" description="Helical" evidence="10">
    <location>
        <begin position="6"/>
        <end position="30"/>
    </location>
</feature>
<dbReference type="FunFam" id="3.40.50.1820:FF:000073">
    <property type="entry name" value="esterase OVCA2 isoform X6"/>
    <property type="match status" value="1"/>
</dbReference>
<comment type="catalytic activity">
    <reaction evidence="6">
        <text>a carboxylic ester + H2O = an alcohol + a carboxylate + H(+)</text>
        <dbReference type="Rhea" id="RHEA:21164"/>
        <dbReference type="ChEBI" id="CHEBI:15377"/>
        <dbReference type="ChEBI" id="CHEBI:15378"/>
        <dbReference type="ChEBI" id="CHEBI:29067"/>
        <dbReference type="ChEBI" id="CHEBI:30879"/>
        <dbReference type="ChEBI" id="CHEBI:33308"/>
        <dbReference type="EC" id="3.1.1.1"/>
    </reaction>
</comment>
<gene>
    <name evidence="12" type="ORF">chiPu_0011396</name>
</gene>
<keyword evidence="13" id="KW-1185">Reference proteome</keyword>
<dbReference type="Proteomes" id="UP000287033">
    <property type="component" value="Unassembled WGS sequence"/>
</dbReference>
<sequence>MGLGDGLLAVVVAIAVMAPPVLRLLCVHGYRQDGRIFRERTGSLRKALRKRAELLYVSSPLRVPPPLGSAAQPPAAAGDGTQMGETEEDGRGWWFSNPVEDSFNALDHVETCKGLEESLETISKAMAELGPFDGIMGFSQGAALVAMVCALKQKGDPRFQFDFAILVAGFKSRCKLHEHFYQEPIAIPSLHVFGDTDRVIPGELSQDLSKSFVDPVILTHTGGHFVPVSAPQKLVYSEFLERFQKK</sequence>
<evidence type="ECO:0000259" key="11">
    <source>
        <dbReference type="Pfam" id="PF03959"/>
    </source>
</evidence>
<dbReference type="InterPro" id="IPR005645">
    <property type="entry name" value="FSH-like_dom"/>
</dbReference>
<feature type="region of interest" description="Disordered" evidence="9">
    <location>
        <begin position="65"/>
        <end position="91"/>
    </location>
</feature>
<name>A0A401SRD7_CHIPU</name>
<dbReference type="GO" id="GO:0005634">
    <property type="term" value="C:nucleus"/>
    <property type="evidence" value="ECO:0007669"/>
    <property type="project" value="TreeGrafter"/>
</dbReference>
<dbReference type="PANTHER" id="PTHR48070">
    <property type="entry name" value="ESTERASE OVCA2"/>
    <property type="match status" value="1"/>
</dbReference>
<evidence type="ECO:0000256" key="7">
    <source>
        <dbReference type="ARBA" id="ARBA00093420"/>
    </source>
</evidence>
<dbReference type="Gene3D" id="3.40.50.1820">
    <property type="entry name" value="alpha/beta hydrolase"/>
    <property type="match status" value="1"/>
</dbReference>
<evidence type="ECO:0000256" key="9">
    <source>
        <dbReference type="SAM" id="MobiDB-lite"/>
    </source>
</evidence>
<dbReference type="EC" id="3.1.1.1" evidence="5"/>
<feature type="domain" description="Serine hydrolase" evidence="11">
    <location>
        <begin position="22"/>
        <end position="232"/>
    </location>
</feature>
<dbReference type="Pfam" id="PF03959">
    <property type="entry name" value="FSH1"/>
    <property type="match status" value="1"/>
</dbReference>
<evidence type="ECO:0000313" key="12">
    <source>
        <dbReference type="EMBL" id="GCC32932.1"/>
    </source>
</evidence>
<keyword evidence="4" id="KW-0378">Hydrolase</keyword>
<evidence type="ECO:0000256" key="8">
    <source>
        <dbReference type="ARBA" id="ARBA00093679"/>
    </source>
</evidence>
<evidence type="ECO:0000256" key="3">
    <source>
        <dbReference type="ARBA" id="ARBA00022487"/>
    </source>
</evidence>
<dbReference type="GO" id="GO:0005737">
    <property type="term" value="C:cytoplasm"/>
    <property type="evidence" value="ECO:0007669"/>
    <property type="project" value="TreeGrafter"/>
</dbReference>
<dbReference type="STRING" id="137246.A0A401SRD7"/>
<dbReference type="InterPro" id="IPR050593">
    <property type="entry name" value="LovG"/>
</dbReference>
<comment type="similarity">
    <text evidence="1">Belongs to the LovG family.</text>
</comment>
<dbReference type="OrthoDB" id="414698at2759"/>
<dbReference type="SUPFAM" id="SSF53474">
    <property type="entry name" value="alpha/beta-Hydrolases"/>
    <property type="match status" value="1"/>
</dbReference>
<accession>A0A401SRD7</accession>
<dbReference type="AlphaFoldDB" id="A0A401SRD7"/>
<dbReference type="PANTHER" id="PTHR48070:SF6">
    <property type="entry name" value="ESTERASE OVCA2"/>
    <property type="match status" value="1"/>
</dbReference>
<evidence type="ECO:0000256" key="6">
    <source>
        <dbReference type="ARBA" id="ARBA00051142"/>
    </source>
</evidence>
<evidence type="ECO:0000256" key="1">
    <source>
        <dbReference type="ARBA" id="ARBA00005863"/>
    </source>
</evidence>
<dbReference type="GO" id="GO:0106435">
    <property type="term" value="F:carboxylesterase activity"/>
    <property type="evidence" value="ECO:0007669"/>
    <property type="project" value="UniProtKB-EC"/>
</dbReference>
<keyword evidence="10" id="KW-0812">Transmembrane</keyword>
<evidence type="ECO:0000256" key="4">
    <source>
        <dbReference type="ARBA" id="ARBA00022801"/>
    </source>
</evidence>
<evidence type="ECO:0000313" key="13">
    <source>
        <dbReference type="Proteomes" id="UP000287033"/>
    </source>
</evidence>
<dbReference type="EMBL" id="BEZZ01000472">
    <property type="protein sequence ID" value="GCC32932.1"/>
    <property type="molecule type" value="Genomic_DNA"/>
</dbReference>
<comment type="function">
    <text evidence="7">Exhibits ester hydrolase activity with a strong preference for long-chain alkyl ester substrates and high selectivity against a variety of short, branched, and substituted esters. Is able to hydrolyze ester bonds within a wide range of p-nitrophenyl derivatives (C2-C14) in vitro, with a strong preference toward substrates of &gt;8 carbons.</text>
</comment>
<keyword evidence="3" id="KW-0719">Serine esterase</keyword>
<dbReference type="OMA" id="EEPRGWW"/>
<dbReference type="InterPro" id="IPR029058">
    <property type="entry name" value="AB_hydrolase_fold"/>
</dbReference>
<evidence type="ECO:0000256" key="5">
    <source>
        <dbReference type="ARBA" id="ARBA00039155"/>
    </source>
</evidence>
<reference evidence="12 13" key="1">
    <citation type="journal article" date="2018" name="Nat. Ecol. Evol.">
        <title>Shark genomes provide insights into elasmobranch evolution and the origin of vertebrates.</title>
        <authorList>
            <person name="Hara Y"/>
            <person name="Yamaguchi K"/>
            <person name="Onimaru K"/>
            <person name="Kadota M"/>
            <person name="Koyanagi M"/>
            <person name="Keeley SD"/>
            <person name="Tatsumi K"/>
            <person name="Tanaka K"/>
            <person name="Motone F"/>
            <person name="Kageyama Y"/>
            <person name="Nozu R"/>
            <person name="Adachi N"/>
            <person name="Nishimura O"/>
            <person name="Nakagawa R"/>
            <person name="Tanegashima C"/>
            <person name="Kiyatake I"/>
            <person name="Matsumoto R"/>
            <person name="Murakumo K"/>
            <person name="Nishida K"/>
            <person name="Terakita A"/>
            <person name="Kuratani S"/>
            <person name="Sato K"/>
            <person name="Hyodo S Kuraku.S."/>
        </authorList>
    </citation>
    <scope>NUCLEOTIDE SEQUENCE [LARGE SCALE GENOMIC DNA]</scope>
</reference>
<protein>
    <recommendedName>
        <fullName evidence="2">Esterase OVCA2</fullName>
        <ecNumber evidence="5">3.1.1.1</ecNumber>
    </recommendedName>
    <alternativeName>
        <fullName evidence="8">OVCA2 serine hydrolase domain-containing protein</fullName>
    </alternativeName>
</protein>
<comment type="caution">
    <text evidence="12">The sequence shown here is derived from an EMBL/GenBank/DDBJ whole genome shotgun (WGS) entry which is preliminary data.</text>
</comment>
<proteinExistence type="inferred from homology"/>
<keyword evidence="10" id="KW-1133">Transmembrane helix</keyword>
<evidence type="ECO:0000256" key="2">
    <source>
        <dbReference type="ARBA" id="ARBA00021974"/>
    </source>
</evidence>